<keyword evidence="6 9" id="KW-0067">ATP-binding</keyword>
<feature type="domain" description="CobQ/CobB/MinD/ParA nucleotide binding" evidence="10">
    <location>
        <begin position="12"/>
        <end position="186"/>
    </location>
</feature>
<dbReference type="InterPro" id="IPR004484">
    <property type="entry name" value="CbiA/CobB_synth"/>
</dbReference>
<dbReference type="CDD" id="cd03130">
    <property type="entry name" value="GATase1_CobB"/>
    <property type="match status" value="1"/>
</dbReference>
<dbReference type="Pfam" id="PF01656">
    <property type="entry name" value="CbiA"/>
    <property type="match status" value="1"/>
</dbReference>
<keyword evidence="13" id="KW-1185">Reference proteome</keyword>
<dbReference type="PROSITE" id="PS51274">
    <property type="entry name" value="GATASE_COBBQ"/>
    <property type="match status" value="1"/>
</dbReference>
<comment type="miscellaneous">
    <text evidence="9">The a and c carboxylates of cobyrinate are activated for nucleophilic attack via formation of a phosphorylated intermediate by ATP. CbiA catalyzes first the amidation of the c-carboxylate, and then that of the a-carboxylate.</text>
</comment>
<dbReference type="SUPFAM" id="SSF52317">
    <property type="entry name" value="Class I glutamine amidotransferase-like"/>
    <property type="match status" value="1"/>
</dbReference>
<comment type="cofactor">
    <cofactor evidence="1 9">
        <name>Mg(2+)</name>
        <dbReference type="ChEBI" id="CHEBI:18420"/>
    </cofactor>
</comment>
<dbReference type="GO" id="GO:0009236">
    <property type="term" value="P:cobalamin biosynthetic process"/>
    <property type="evidence" value="ECO:0007669"/>
    <property type="project" value="UniProtKB-UniRule"/>
</dbReference>
<dbReference type="Gene3D" id="3.40.50.300">
    <property type="entry name" value="P-loop containing nucleotide triphosphate hydrolases"/>
    <property type="match status" value="1"/>
</dbReference>
<keyword evidence="5 9" id="KW-0547">Nucleotide-binding</keyword>
<accession>A0A6G7VAQ3</accession>
<dbReference type="UniPathway" id="UPA00148">
    <property type="reaction ID" value="UER00231"/>
</dbReference>
<evidence type="ECO:0000313" key="12">
    <source>
        <dbReference type="EMBL" id="QIK37032.1"/>
    </source>
</evidence>
<evidence type="ECO:0000256" key="3">
    <source>
        <dbReference type="ARBA" id="ARBA00022573"/>
    </source>
</evidence>
<feature type="active site" description="Nucleophile" evidence="9">
    <location>
        <position position="339"/>
    </location>
</feature>
<keyword evidence="3 9" id="KW-0169">Cobalamin biosynthesis</keyword>
<comment type="function">
    <text evidence="9">Catalyzes the ATP-dependent amidation of the two carboxylate groups at positions a and c of cobyrinate, using either L-glutamine or ammonia as the nitrogen source.</text>
</comment>
<evidence type="ECO:0000256" key="6">
    <source>
        <dbReference type="ARBA" id="ARBA00022840"/>
    </source>
</evidence>
<dbReference type="AlphaFoldDB" id="A0A6G7VAQ3"/>
<evidence type="ECO:0000256" key="2">
    <source>
        <dbReference type="ARBA" id="ARBA00006205"/>
    </source>
</evidence>
<dbReference type="RefSeq" id="WP_166269755.1">
    <property type="nucleotide sequence ID" value="NZ_CP048029.1"/>
</dbReference>
<sequence length="469" mass="50903">MPHLYLAAPQKSSGKTTLAIGLCRALRRRGLDIQPFKKGPDYIDPFWLTQAAGRPCFNLDFHTMSEPEICGLFAQGLAGADLGLIEGNVGLFDSTDLQGAHSNAELAKLLGSPVVLVVNCQGLGRGIAPLLLGYQGFDPKLKIAGVILNRIGGGRHGENLRRVVEHYTDLPVLGLVPRDEGIAIAERHLGLIPSNETRDAESVIEAIAAQIDQGVDFERLLTIAHAASVSGSIPIYEATSRACAEDTQSLQTAQRVRIGIARDAAFGFYYPDDLAALTQGGAELVPFSPLADPILPEVDALFIGGGFPECHMARLEANGSLRAAIRAFIARGGPVYAECGGLMYLCRAIRWGSERREMVGALDAEVEMRPEPQGRGYVRLVETEDFPWPRLGNGPAEIPAHEFHHSLILDPDPNWRYGYAVRRGRGIDGAHDGIVQGNVFACYSHLRATAGHRWTERFLAHVRRTLQTA</sequence>
<keyword evidence="4 9" id="KW-0436">Ligase</keyword>
<dbReference type="NCBIfam" id="NF002204">
    <property type="entry name" value="PRK01077.1"/>
    <property type="match status" value="1"/>
</dbReference>
<dbReference type="EC" id="6.3.5.11" evidence="9"/>
<evidence type="ECO:0000256" key="7">
    <source>
        <dbReference type="ARBA" id="ARBA00022842"/>
    </source>
</evidence>
<dbReference type="EMBL" id="CP048029">
    <property type="protein sequence ID" value="QIK37032.1"/>
    <property type="molecule type" value="Genomic_DNA"/>
</dbReference>
<dbReference type="Proteomes" id="UP000502699">
    <property type="component" value="Chromosome"/>
</dbReference>
<comment type="catalytic activity">
    <reaction evidence="9">
        <text>cob(II)yrinate + 2 L-glutamine + 2 ATP + 2 H2O = cob(II)yrinate a,c diamide + 2 L-glutamate + 2 ADP + 2 phosphate + 2 H(+)</text>
        <dbReference type="Rhea" id="RHEA:26289"/>
        <dbReference type="ChEBI" id="CHEBI:15377"/>
        <dbReference type="ChEBI" id="CHEBI:15378"/>
        <dbReference type="ChEBI" id="CHEBI:29985"/>
        <dbReference type="ChEBI" id="CHEBI:30616"/>
        <dbReference type="ChEBI" id="CHEBI:43474"/>
        <dbReference type="ChEBI" id="CHEBI:58359"/>
        <dbReference type="ChEBI" id="CHEBI:58537"/>
        <dbReference type="ChEBI" id="CHEBI:58894"/>
        <dbReference type="ChEBI" id="CHEBI:456216"/>
        <dbReference type="EC" id="6.3.5.11"/>
    </reaction>
</comment>
<dbReference type="HAMAP" id="MF_00027">
    <property type="entry name" value="CobB_CbiA"/>
    <property type="match status" value="1"/>
</dbReference>
<comment type="domain">
    <text evidence="9">Comprises of two domains. The C-terminal domain contains the binding site for glutamine and catalyzes the hydrolysis of this substrate to glutamate and ammonia. The N-terminal domain is anticipated to bind ATP and cobyrinate and catalyzes the ultimate synthesis of the diamide product. The ammonia produced via the glutaminase domain is probably translocated to the adjacent domain via a molecular tunnel, where it reacts with an activated intermediate.</text>
</comment>
<feature type="domain" description="CobB/CobQ-like glutamine amidotransferase" evidence="11">
    <location>
        <begin position="257"/>
        <end position="447"/>
    </location>
</feature>
<dbReference type="InterPro" id="IPR002586">
    <property type="entry name" value="CobQ/CobB/MinD/ParA_Nub-bd_dom"/>
</dbReference>
<dbReference type="InterPro" id="IPR029062">
    <property type="entry name" value="Class_I_gatase-like"/>
</dbReference>
<evidence type="ECO:0000259" key="10">
    <source>
        <dbReference type="Pfam" id="PF01656"/>
    </source>
</evidence>
<dbReference type="InterPro" id="IPR011698">
    <property type="entry name" value="GATase_3"/>
</dbReference>
<evidence type="ECO:0000256" key="5">
    <source>
        <dbReference type="ARBA" id="ARBA00022741"/>
    </source>
</evidence>
<evidence type="ECO:0000256" key="4">
    <source>
        <dbReference type="ARBA" id="ARBA00022598"/>
    </source>
</evidence>
<dbReference type="PANTHER" id="PTHR43873:SF1">
    <property type="entry name" value="COBYRINATE A,C-DIAMIDE SYNTHASE"/>
    <property type="match status" value="1"/>
</dbReference>
<feature type="site" description="Increases nucleophilicity of active site Cys" evidence="9">
    <location>
        <position position="445"/>
    </location>
</feature>
<keyword evidence="7 9" id="KW-0460">Magnesium</keyword>
<evidence type="ECO:0000256" key="9">
    <source>
        <dbReference type="HAMAP-Rule" id="MF_00027"/>
    </source>
</evidence>
<dbReference type="Pfam" id="PF07685">
    <property type="entry name" value="GATase_3"/>
    <property type="match status" value="1"/>
</dbReference>
<dbReference type="Gene3D" id="3.40.50.880">
    <property type="match status" value="1"/>
</dbReference>
<dbReference type="GO" id="GO:0042242">
    <property type="term" value="F:cobyrinic acid a,c-diamide synthase activity"/>
    <property type="evidence" value="ECO:0007669"/>
    <property type="project" value="UniProtKB-UniRule"/>
</dbReference>
<gene>
    <name evidence="9" type="primary">cbiA</name>
    <name evidence="12" type="ORF">GWK36_02350</name>
</gene>
<proteinExistence type="inferred from homology"/>
<reference evidence="13" key="1">
    <citation type="submission" date="2020-01" db="EMBL/GenBank/DDBJ databases">
        <title>Caldichromatium gen. nov., sp. nov., a thermophilic purple sulfur bacterium member of the family Chromatiaceae isolated from Nakabusa hot spring, Japan.</title>
        <authorList>
            <person name="Saini M.K."/>
            <person name="Hanada S."/>
            <person name="Tank M."/>
        </authorList>
    </citation>
    <scope>NUCLEOTIDE SEQUENCE [LARGE SCALE GENOMIC DNA]</scope>
    <source>
        <strain evidence="13">No.7</strain>
    </source>
</reference>
<dbReference type="CDD" id="cd05388">
    <property type="entry name" value="CobB_N"/>
    <property type="match status" value="1"/>
</dbReference>
<dbReference type="PANTHER" id="PTHR43873">
    <property type="entry name" value="COBYRINATE A,C-DIAMIDE SYNTHASE"/>
    <property type="match status" value="1"/>
</dbReference>
<dbReference type="KEGG" id="cjap:GWK36_02350"/>
<comment type="pathway">
    <text evidence="9">Cofactor biosynthesis; adenosylcobalamin biosynthesis; cob(II)yrinate a,c-diamide from sirohydrochlorin (anaerobic route): step 10/10.</text>
</comment>
<name>A0A6G7VAQ3_9GAMM</name>
<comment type="similarity">
    <text evidence="2">Belongs to the CobB/CobQ family. CobQ subfamily.</text>
</comment>
<keyword evidence="8 9" id="KW-0315">Glutamine amidotransferase</keyword>
<evidence type="ECO:0000256" key="1">
    <source>
        <dbReference type="ARBA" id="ARBA00001946"/>
    </source>
</evidence>
<evidence type="ECO:0000259" key="11">
    <source>
        <dbReference type="Pfam" id="PF07685"/>
    </source>
</evidence>
<dbReference type="NCBIfam" id="TIGR00379">
    <property type="entry name" value="cobB"/>
    <property type="match status" value="1"/>
</dbReference>
<dbReference type="GO" id="GO:0005524">
    <property type="term" value="F:ATP binding"/>
    <property type="evidence" value="ECO:0007669"/>
    <property type="project" value="UniProtKB-UniRule"/>
</dbReference>
<evidence type="ECO:0000313" key="13">
    <source>
        <dbReference type="Proteomes" id="UP000502699"/>
    </source>
</evidence>
<dbReference type="SUPFAM" id="SSF52540">
    <property type="entry name" value="P-loop containing nucleoside triphosphate hydrolases"/>
    <property type="match status" value="1"/>
</dbReference>
<organism evidence="12 13">
    <name type="scientific">Caldichromatium japonicum</name>
    <dbReference type="NCBI Taxonomy" id="2699430"/>
    <lineage>
        <taxon>Bacteria</taxon>
        <taxon>Pseudomonadati</taxon>
        <taxon>Pseudomonadota</taxon>
        <taxon>Gammaproteobacteria</taxon>
        <taxon>Chromatiales</taxon>
        <taxon>Chromatiaceae</taxon>
        <taxon>Caldichromatium</taxon>
    </lineage>
</organism>
<protein>
    <recommendedName>
        <fullName evidence="9">Cobyrinate a,c-diamide synthase</fullName>
        <ecNumber evidence="9">6.3.5.11</ecNumber>
    </recommendedName>
    <alternativeName>
        <fullName evidence="9">Cobyrinic acid a,c-diamide synthetase</fullName>
    </alternativeName>
</protein>
<dbReference type="InterPro" id="IPR027417">
    <property type="entry name" value="P-loop_NTPase"/>
</dbReference>
<comment type="similarity">
    <text evidence="9">Belongs to the CobB/CbiA family.</text>
</comment>
<evidence type="ECO:0000256" key="8">
    <source>
        <dbReference type="ARBA" id="ARBA00022962"/>
    </source>
</evidence>